<dbReference type="Pfam" id="PF00067">
    <property type="entry name" value="p450"/>
    <property type="match status" value="1"/>
</dbReference>
<evidence type="ECO:0000256" key="2">
    <source>
        <dbReference type="ARBA" id="ARBA00010617"/>
    </source>
</evidence>
<evidence type="ECO:0000313" key="6">
    <source>
        <dbReference type="Ensembl" id="ENSLOCP00000002713.1"/>
    </source>
</evidence>
<dbReference type="InterPro" id="IPR050182">
    <property type="entry name" value="Cytochrome_P450_fam2"/>
</dbReference>
<reference evidence="6" key="2">
    <citation type="submission" date="2025-08" db="UniProtKB">
        <authorList>
            <consortium name="Ensembl"/>
        </authorList>
    </citation>
    <scope>IDENTIFICATION</scope>
</reference>
<dbReference type="GO" id="GO:0020037">
    <property type="term" value="F:heme binding"/>
    <property type="evidence" value="ECO:0007669"/>
    <property type="project" value="InterPro"/>
</dbReference>
<dbReference type="AlphaFoldDB" id="W5M2V5"/>
<dbReference type="Ensembl" id="ENSLOCT00000002719.1">
    <property type="protein sequence ID" value="ENSLOCP00000002713.1"/>
    <property type="gene ID" value="ENSLOCG00000002318.1"/>
</dbReference>
<reference evidence="6" key="3">
    <citation type="submission" date="2025-09" db="UniProtKB">
        <authorList>
            <consortium name="Ensembl"/>
        </authorList>
    </citation>
    <scope>IDENTIFICATION</scope>
</reference>
<dbReference type="GO" id="GO:0016705">
    <property type="term" value="F:oxidoreductase activity, acting on paired donors, with incorporation or reduction of molecular oxygen"/>
    <property type="evidence" value="ECO:0007669"/>
    <property type="project" value="InterPro"/>
</dbReference>
<dbReference type="Proteomes" id="UP000018468">
    <property type="component" value="Linkage group LG13"/>
</dbReference>
<accession>W5M2V5</accession>
<dbReference type="Gene3D" id="1.10.630.10">
    <property type="entry name" value="Cytochrome P450"/>
    <property type="match status" value="1"/>
</dbReference>
<dbReference type="STRING" id="7918.ENSLOCP00000002713"/>
<evidence type="ECO:0000256" key="1">
    <source>
        <dbReference type="ARBA" id="ARBA00001971"/>
    </source>
</evidence>
<keyword evidence="5" id="KW-0349">Heme</keyword>
<proteinExistence type="inferred from homology"/>
<keyword evidence="3 5" id="KW-0479">Metal-binding</keyword>
<evidence type="ECO:0000256" key="4">
    <source>
        <dbReference type="ARBA" id="ARBA00023004"/>
    </source>
</evidence>
<dbReference type="Bgee" id="ENSLOCG00000002318">
    <property type="expression patterns" value="Expressed in testis and 5 other cell types or tissues"/>
</dbReference>
<evidence type="ECO:0000256" key="3">
    <source>
        <dbReference type="ARBA" id="ARBA00022723"/>
    </source>
</evidence>
<keyword evidence="4 5" id="KW-0408">Iron</keyword>
<dbReference type="InParanoid" id="W5M2V5"/>
<dbReference type="GO" id="GO:0004497">
    <property type="term" value="F:monooxygenase activity"/>
    <property type="evidence" value="ECO:0007669"/>
    <property type="project" value="InterPro"/>
</dbReference>
<feature type="binding site" description="axial binding residue" evidence="5">
    <location>
        <position position="80"/>
    </location>
    <ligand>
        <name>heme</name>
        <dbReference type="ChEBI" id="CHEBI:30413"/>
    </ligand>
    <ligandPart>
        <name>Fe</name>
        <dbReference type="ChEBI" id="CHEBI:18248"/>
    </ligandPart>
</feature>
<dbReference type="eggNOG" id="KOG0156">
    <property type="taxonomic scope" value="Eukaryota"/>
</dbReference>
<keyword evidence="7" id="KW-1185">Reference proteome</keyword>
<dbReference type="PRINTS" id="PR00463">
    <property type="entry name" value="EP450I"/>
</dbReference>
<dbReference type="PANTHER" id="PTHR24300:SF319">
    <property type="entry name" value="CYTOCHROME P450, FAMILY 2, SUBFAMILY AC, POLYPEPTIDE 1"/>
    <property type="match status" value="1"/>
</dbReference>
<name>W5M2V5_LEPOC</name>
<dbReference type="PANTHER" id="PTHR24300">
    <property type="entry name" value="CYTOCHROME P450 508A4-RELATED"/>
    <property type="match status" value="1"/>
</dbReference>
<dbReference type="InterPro" id="IPR001128">
    <property type="entry name" value="Cyt_P450"/>
</dbReference>
<reference evidence="7" key="1">
    <citation type="submission" date="2011-12" db="EMBL/GenBank/DDBJ databases">
        <title>The Draft Genome of Lepisosteus oculatus.</title>
        <authorList>
            <consortium name="The Broad Institute Genome Assembly &amp; Analysis Group"/>
            <consortium name="Computational R&amp;D Group"/>
            <consortium name="and Sequencing Platform"/>
            <person name="Di Palma F."/>
            <person name="Alfoldi J."/>
            <person name="Johnson J."/>
            <person name="Berlin A."/>
            <person name="Gnerre S."/>
            <person name="Jaffe D."/>
            <person name="MacCallum I."/>
            <person name="Young S."/>
            <person name="Walker B.J."/>
            <person name="Lander E.S."/>
            <person name="Lindblad-Toh K."/>
        </authorList>
    </citation>
    <scope>NUCLEOTIDE SEQUENCE [LARGE SCALE GENOMIC DNA]</scope>
</reference>
<evidence type="ECO:0000256" key="5">
    <source>
        <dbReference type="PIRSR" id="PIRSR602401-1"/>
    </source>
</evidence>
<comment type="similarity">
    <text evidence="2">Belongs to the cytochrome P450 family.</text>
</comment>
<comment type="cofactor">
    <cofactor evidence="1 5">
        <name>heme</name>
        <dbReference type="ChEBI" id="CHEBI:30413"/>
    </cofactor>
</comment>
<sequence>ILVEWKPADPVSGSREPYFCLLLLLFSQRSPVFPLLTSVLQDETQWERPHQFNPAHFLDPEGQFVKKDAFMAYSAGRRACLGESLARMSCS</sequence>
<dbReference type="InterPro" id="IPR002401">
    <property type="entry name" value="Cyt_P450_E_grp-I"/>
</dbReference>
<dbReference type="HOGENOM" id="CLU_2432597_0_0_1"/>
<dbReference type="GeneTree" id="ENSGT00940000162649"/>
<organism evidence="6 7">
    <name type="scientific">Lepisosteus oculatus</name>
    <name type="common">Spotted gar</name>
    <dbReference type="NCBI Taxonomy" id="7918"/>
    <lineage>
        <taxon>Eukaryota</taxon>
        <taxon>Metazoa</taxon>
        <taxon>Chordata</taxon>
        <taxon>Craniata</taxon>
        <taxon>Vertebrata</taxon>
        <taxon>Euteleostomi</taxon>
        <taxon>Actinopterygii</taxon>
        <taxon>Neopterygii</taxon>
        <taxon>Holostei</taxon>
        <taxon>Semionotiformes</taxon>
        <taxon>Lepisosteidae</taxon>
        <taxon>Lepisosteus</taxon>
    </lineage>
</organism>
<dbReference type="GO" id="GO:0005506">
    <property type="term" value="F:iron ion binding"/>
    <property type="evidence" value="ECO:0007669"/>
    <property type="project" value="InterPro"/>
</dbReference>
<evidence type="ECO:0000313" key="7">
    <source>
        <dbReference type="Proteomes" id="UP000018468"/>
    </source>
</evidence>
<dbReference type="InterPro" id="IPR036396">
    <property type="entry name" value="Cyt_P450_sf"/>
</dbReference>
<dbReference type="SUPFAM" id="SSF48264">
    <property type="entry name" value="Cytochrome P450"/>
    <property type="match status" value="1"/>
</dbReference>
<dbReference type="EMBL" id="AHAT01031957">
    <property type="status" value="NOT_ANNOTATED_CDS"/>
    <property type="molecule type" value="Genomic_DNA"/>
</dbReference>
<protein>
    <submittedName>
        <fullName evidence="6">Uncharacterized protein</fullName>
    </submittedName>
</protein>